<proteinExistence type="predicted"/>
<accession>A0A3A4K1J9</accession>
<dbReference type="EMBL" id="QZFU01000041">
    <property type="protein sequence ID" value="RJO69977.1"/>
    <property type="molecule type" value="Genomic_DNA"/>
</dbReference>
<feature type="region of interest" description="Disordered" evidence="1">
    <location>
        <begin position="15"/>
        <end position="180"/>
    </location>
</feature>
<feature type="compositionally biased region" description="Low complexity" evidence="1">
    <location>
        <begin position="80"/>
        <end position="89"/>
    </location>
</feature>
<sequence length="180" mass="17718">MIMTLGPVVALLTGCQDSNDSGTKPTTTAKVAVTATATHGATATSNPGAQAPNPGNQQPNPAPVDAPQPGQITTAPGDSGPQPGQITTPPGDPGPQPGQITTAPGDPGAQPGQITTSPAAPSPTTTAPGAGDEPRNPVPSAAPNAKCTEKINYVGDPRSNAEINSIGEQTGKCPEPQRAK</sequence>
<evidence type="ECO:0000256" key="1">
    <source>
        <dbReference type="SAM" id="MobiDB-lite"/>
    </source>
</evidence>
<comment type="caution">
    <text evidence="2">The sequence shown here is derived from an EMBL/GenBank/DDBJ whole genome shotgun (WGS) entry which is preliminary data.</text>
</comment>
<gene>
    <name evidence="2" type="ORF">D5S18_29330</name>
</gene>
<organism evidence="2 3">
    <name type="scientific">Nocardia panacis</name>
    <dbReference type="NCBI Taxonomy" id="2340916"/>
    <lineage>
        <taxon>Bacteria</taxon>
        <taxon>Bacillati</taxon>
        <taxon>Actinomycetota</taxon>
        <taxon>Actinomycetes</taxon>
        <taxon>Mycobacteriales</taxon>
        <taxon>Nocardiaceae</taxon>
        <taxon>Nocardia</taxon>
    </lineage>
</organism>
<protein>
    <submittedName>
        <fullName evidence="2">Uncharacterized protein</fullName>
    </submittedName>
</protein>
<feature type="compositionally biased region" description="Low complexity" evidence="1">
    <location>
        <begin position="115"/>
        <end position="131"/>
    </location>
</feature>
<dbReference type="Proteomes" id="UP000266677">
    <property type="component" value="Unassembled WGS sequence"/>
</dbReference>
<evidence type="ECO:0000313" key="2">
    <source>
        <dbReference type="EMBL" id="RJO69977.1"/>
    </source>
</evidence>
<reference evidence="2 3" key="1">
    <citation type="submission" date="2018-09" db="EMBL/GenBank/DDBJ databases">
        <title>YIM PH21274 draft genome.</title>
        <authorList>
            <person name="Miao C."/>
        </authorList>
    </citation>
    <scope>NUCLEOTIDE SEQUENCE [LARGE SCALE GENOMIC DNA]</scope>
    <source>
        <strain evidence="2 3">YIM PH 21724</strain>
    </source>
</reference>
<dbReference type="AlphaFoldDB" id="A0A3A4K1J9"/>
<evidence type="ECO:0000313" key="3">
    <source>
        <dbReference type="Proteomes" id="UP000266677"/>
    </source>
</evidence>
<keyword evidence="3" id="KW-1185">Reference proteome</keyword>
<feature type="compositionally biased region" description="Low complexity" evidence="1">
    <location>
        <begin position="22"/>
        <end position="59"/>
    </location>
</feature>
<name>A0A3A4K1J9_9NOCA</name>